<reference evidence="1 2" key="1">
    <citation type="submission" date="2016-10" db="EMBL/GenBank/DDBJ databases">
        <authorList>
            <person name="de Groot N.N."/>
        </authorList>
    </citation>
    <scope>NUCLEOTIDE SEQUENCE [LARGE SCALE GENOMIC DNA]</scope>
    <source>
        <strain evidence="1 2">BH539</strain>
    </source>
</reference>
<dbReference type="EMBL" id="FNCI01000001">
    <property type="protein sequence ID" value="SDF63985.1"/>
    <property type="molecule type" value="Genomic_DNA"/>
</dbReference>
<accession>A0A1G7MQD5</accession>
<name>A0A1G7MQD5_9GAMM</name>
<dbReference type="Proteomes" id="UP000198641">
    <property type="component" value="Unassembled WGS sequence"/>
</dbReference>
<dbReference type="OrthoDB" id="9182441at2"/>
<dbReference type="STRING" id="284577.SAMN05216571_10110"/>
<proteinExistence type="predicted"/>
<keyword evidence="2" id="KW-1185">Reference proteome</keyword>
<evidence type="ECO:0000313" key="2">
    <source>
        <dbReference type="Proteomes" id="UP000198641"/>
    </source>
</evidence>
<protein>
    <submittedName>
        <fullName evidence="1">Uncharacterized protein</fullName>
    </submittedName>
</protein>
<dbReference type="RefSeq" id="WP_139172493.1">
    <property type="nucleotide sequence ID" value="NZ_FNCI01000001.1"/>
</dbReference>
<evidence type="ECO:0000313" key="1">
    <source>
        <dbReference type="EMBL" id="SDF63985.1"/>
    </source>
</evidence>
<organism evidence="1 2">
    <name type="scientific">Onishia taeanensis</name>
    <dbReference type="NCBI Taxonomy" id="284577"/>
    <lineage>
        <taxon>Bacteria</taxon>
        <taxon>Pseudomonadati</taxon>
        <taxon>Pseudomonadota</taxon>
        <taxon>Gammaproteobacteria</taxon>
        <taxon>Oceanospirillales</taxon>
        <taxon>Halomonadaceae</taxon>
        <taxon>Onishia</taxon>
    </lineage>
</organism>
<sequence>MQGRTSYFNDKGISEGYCRICGSYGELKKDHVPPKSLLTPGDSLYCSLFEGTMQEKIKKKKGLSGIYFKTICQKCNSETLGEIDHIYKDLKKTINDLYKFLNRGGNLIEKQKIPCDSSSFLRATIGHLLAVSNQESCMNPLEETDYFTPLREFVLGEREDLDNHEIRIWPYKKRKSVIIQTIASTSTLKKLKHGGELYSSMKAFPFGLSIKLKQPSLGIISFGDIVNPGMSHITFTPWMEPHKNYPEGIFRDDQMIMANSETGVHGQVGA</sequence>
<dbReference type="AlphaFoldDB" id="A0A1G7MQD5"/>
<gene>
    <name evidence="1" type="ORF">SAMN05216571_10110</name>
</gene>